<keyword evidence="3" id="KW-1133">Transmembrane helix</keyword>
<dbReference type="PANTHER" id="PTHR18945">
    <property type="entry name" value="NEUROTRANSMITTER GATED ION CHANNEL"/>
    <property type="match status" value="1"/>
</dbReference>
<reference evidence="4" key="1">
    <citation type="submission" date="2021-01" db="EMBL/GenBank/DDBJ databases">
        <authorList>
            <person name="Corre E."/>
            <person name="Pelletier E."/>
            <person name="Niang G."/>
            <person name="Scheremetjew M."/>
            <person name="Finn R."/>
            <person name="Kale V."/>
            <person name="Holt S."/>
            <person name="Cochrane G."/>
            <person name="Meng A."/>
            <person name="Brown T."/>
            <person name="Cohen L."/>
        </authorList>
    </citation>
    <scope>NUCLEOTIDE SEQUENCE</scope>
    <source>
        <strain evidence="4">CCMP2222</strain>
    </source>
</reference>
<feature type="transmembrane region" description="Helical" evidence="3">
    <location>
        <begin position="378"/>
        <end position="399"/>
    </location>
</feature>
<organism evidence="4">
    <name type="scientific">Alexandrium andersonii</name>
    <dbReference type="NCBI Taxonomy" id="327968"/>
    <lineage>
        <taxon>Eukaryota</taxon>
        <taxon>Sar</taxon>
        <taxon>Alveolata</taxon>
        <taxon>Dinophyceae</taxon>
        <taxon>Gonyaulacales</taxon>
        <taxon>Pyrocystaceae</taxon>
        <taxon>Alexandrium</taxon>
    </lineage>
</organism>
<dbReference type="InterPro" id="IPR036719">
    <property type="entry name" value="Neuro-gated_channel_TM_sf"/>
</dbReference>
<sequence>MPAARNRYLPLKLSRTTDSSTDESSSEELSSQDEDVEIASRDPSTWERHKVPGYKDSILPKYYANGSEKTYVSCEDTLKVYIDCSPLQLDSIDDTNEVFGLIFTVNLWWIDPDMRNVSTKVILRPSKSSQAGAQEVAGTLLRKYSNGDIKFRDGDTGTTHFIKAKDIMDLRDPEWGDYFYPVFTFLNIMDKDEDRLLLKQQELKWSSEKGSLVQCKLKYNATFRESLELHTFPLDRQVLRVKITAEAPIETFQFVVVNSAGKNVQVPCGWSIDNDMQNACSAYARIMDHDFLYRPGGQRSCVNMVLHVERDGAFYFHNILTMVFLVTLLSCGVNAIPADAGGERLGLLSTCVLAVLAYRYIVNELIPKKPYLTRADKYIVFTVLFMIVLAIQSCLQSMIWRRGWGGEDGRAIINTIDDIWGGIMIGLWFFANGCLYFLWKKGKRTSWTSVYQHNQEPYCVWWRCNNSKMCRPALNCAHASAKTMADLMKKEGLCECAKGEEPQVQAVYHTPLEVGYETEKDGEKRTHMVHLPHLSKEDKAKFEHGLPLPGGLFCFKQGDPDDATPAEGPRSAA</sequence>
<evidence type="ECO:0008006" key="5">
    <source>
        <dbReference type="Google" id="ProtNLM"/>
    </source>
</evidence>
<feature type="region of interest" description="Disordered" evidence="2">
    <location>
        <begin position="1"/>
        <end position="44"/>
    </location>
</feature>
<name>A0A7S2H1D1_9DINO</name>
<feature type="transmembrane region" description="Helical" evidence="3">
    <location>
        <begin position="347"/>
        <end position="366"/>
    </location>
</feature>
<dbReference type="AlphaFoldDB" id="A0A7S2H1D1"/>
<gene>
    <name evidence="4" type="ORF">AAND1436_LOCUS32529</name>
</gene>
<dbReference type="GO" id="GO:0005230">
    <property type="term" value="F:extracellular ligand-gated monoatomic ion channel activity"/>
    <property type="evidence" value="ECO:0007669"/>
    <property type="project" value="InterPro"/>
</dbReference>
<proteinExistence type="predicted"/>
<dbReference type="Gene3D" id="1.20.58.390">
    <property type="entry name" value="Neurotransmitter-gated ion-channel transmembrane domain"/>
    <property type="match status" value="1"/>
</dbReference>
<evidence type="ECO:0000256" key="1">
    <source>
        <dbReference type="ARBA" id="ARBA00004141"/>
    </source>
</evidence>
<dbReference type="GO" id="GO:0004888">
    <property type="term" value="F:transmembrane signaling receptor activity"/>
    <property type="evidence" value="ECO:0007669"/>
    <property type="project" value="InterPro"/>
</dbReference>
<keyword evidence="3" id="KW-0812">Transmembrane</keyword>
<evidence type="ECO:0000256" key="3">
    <source>
        <dbReference type="SAM" id="Phobius"/>
    </source>
</evidence>
<dbReference type="GO" id="GO:0016020">
    <property type="term" value="C:membrane"/>
    <property type="evidence" value="ECO:0007669"/>
    <property type="project" value="UniProtKB-SubCell"/>
</dbReference>
<keyword evidence="3" id="KW-0472">Membrane</keyword>
<accession>A0A7S2H1D1</accession>
<dbReference type="Gene3D" id="2.70.170.10">
    <property type="entry name" value="Neurotransmitter-gated ion-channel ligand-binding domain"/>
    <property type="match status" value="1"/>
</dbReference>
<feature type="transmembrane region" description="Helical" evidence="3">
    <location>
        <begin position="419"/>
        <end position="439"/>
    </location>
</feature>
<comment type="subcellular location">
    <subcellularLocation>
        <location evidence="1">Membrane</location>
        <topology evidence="1">Multi-pass membrane protein</topology>
    </subcellularLocation>
</comment>
<dbReference type="InterPro" id="IPR036734">
    <property type="entry name" value="Neur_chan_lig-bd_sf"/>
</dbReference>
<dbReference type="InterPro" id="IPR038050">
    <property type="entry name" value="Neuro_actylchol_rec"/>
</dbReference>
<dbReference type="EMBL" id="HBGQ01067415">
    <property type="protein sequence ID" value="CAD9477666.1"/>
    <property type="molecule type" value="Transcribed_RNA"/>
</dbReference>
<evidence type="ECO:0000313" key="4">
    <source>
        <dbReference type="EMBL" id="CAD9477666.1"/>
    </source>
</evidence>
<dbReference type="SUPFAM" id="SSF90112">
    <property type="entry name" value="Neurotransmitter-gated ion-channel transmembrane pore"/>
    <property type="match status" value="1"/>
</dbReference>
<dbReference type="InterPro" id="IPR006201">
    <property type="entry name" value="Neur_channel"/>
</dbReference>
<feature type="transmembrane region" description="Helical" evidence="3">
    <location>
        <begin position="314"/>
        <end position="335"/>
    </location>
</feature>
<evidence type="ECO:0000256" key="2">
    <source>
        <dbReference type="SAM" id="MobiDB-lite"/>
    </source>
</evidence>
<feature type="compositionally biased region" description="Acidic residues" evidence="2">
    <location>
        <begin position="20"/>
        <end position="37"/>
    </location>
</feature>
<protein>
    <recommendedName>
        <fullName evidence="5">Neurotransmitter-gated ion-channel ligand-binding domain-containing protein</fullName>
    </recommendedName>
</protein>